<name>A0A7U2NR85_PHANO</name>
<evidence type="ECO:0000313" key="1">
    <source>
        <dbReference type="EMBL" id="QRD07502.1"/>
    </source>
</evidence>
<reference evidence="2" key="1">
    <citation type="journal article" date="2021" name="BMC Genomics">
        <title>Chromosome-level genome assembly and manually-curated proteome of model necrotroph Parastagonospora nodorum Sn15 reveals a genome-wide trove of candidate effector homologs, and redundancy of virulence-related functions within an accessory chromosome.</title>
        <authorList>
            <person name="Bertazzoni S."/>
            <person name="Jones D.A.B."/>
            <person name="Phan H.T."/>
            <person name="Tan K.-C."/>
            <person name="Hane J.K."/>
        </authorList>
    </citation>
    <scope>NUCLEOTIDE SEQUENCE [LARGE SCALE GENOMIC DNA]</scope>
    <source>
        <strain evidence="2">SN15 / ATCC MYA-4574 / FGSC 10173)</strain>
    </source>
</reference>
<gene>
    <name evidence="1" type="ORF">JI435_424490</name>
</gene>
<dbReference type="VEuPathDB" id="FungiDB:JI435_424490"/>
<organism evidence="1 2">
    <name type="scientific">Phaeosphaeria nodorum (strain SN15 / ATCC MYA-4574 / FGSC 10173)</name>
    <name type="common">Glume blotch fungus</name>
    <name type="synonym">Parastagonospora nodorum</name>
    <dbReference type="NCBI Taxonomy" id="321614"/>
    <lineage>
        <taxon>Eukaryota</taxon>
        <taxon>Fungi</taxon>
        <taxon>Dikarya</taxon>
        <taxon>Ascomycota</taxon>
        <taxon>Pezizomycotina</taxon>
        <taxon>Dothideomycetes</taxon>
        <taxon>Pleosporomycetidae</taxon>
        <taxon>Pleosporales</taxon>
        <taxon>Pleosporineae</taxon>
        <taxon>Phaeosphaeriaceae</taxon>
        <taxon>Parastagonospora</taxon>
    </lineage>
</organism>
<dbReference type="AlphaFoldDB" id="A0A7U2NR85"/>
<proteinExistence type="predicted"/>
<dbReference type="Proteomes" id="UP000663193">
    <property type="component" value="Chromosome 22"/>
</dbReference>
<accession>A0A7U2NR85</accession>
<protein>
    <submittedName>
        <fullName evidence="1">Uncharacterized protein</fullName>
    </submittedName>
</protein>
<keyword evidence="2" id="KW-1185">Reference proteome</keyword>
<dbReference type="EMBL" id="CP069044">
    <property type="protein sequence ID" value="QRD07502.1"/>
    <property type="molecule type" value="Genomic_DNA"/>
</dbReference>
<evidence type="ECO:0000313" key="2">
    <source>
        <dbReference type="Proteomes" id="UP000663193"/>
    </source>
</evidence>
<sequence>MYRASAVSPASADDPEFAMLIIEFIFKSRQRDLAKTFWHLEACRMVRLKITASSLQRLDEDVEYSKTHRPDNYFRSKRILARAILWKTYLNRGHVEGQGI</sequence>